<proteinExistence type="predicted"/>
<sequence length="72" mass="7805">MQVTAIFVEGPHGYEAFVEEIPGALVSAATLDEARDKLCAAVRAVLNLHRELAECSLSLAHVSFRREPLEVG</sequence>
<gene>
    <name evidence="1" type="ORF">ENS64_00105</name>
</gene>
<accession>A0A7C4QMJ3</accession>
<comment type="caution">
    <text evidence="1">The sequence shown here is derived from an EMBL/GenBank/DDBJ whole genome shotgun (WGS) entry which is preliminary data.</text>
</comment>
<name>A0A7C4QMJ3_9PLAN</name>
<dbReference type="EMBL" id="DSVQ01000001">
    <property type="protein sequence ID" value="HGT37665.1"/>
    <property type="molecule type" value="Genomic_DNA"/>
</dbReference>
<protein>
    <submittedName>
        <fullName evidence="1">Type II toxin-antitoxin system HicB family antitoxin</fullName>
    </submittedName>
</protein>
<reference evidence="1" key="1">
    <citation type="journal article" date="2020" name="mSystems">
        <title>Genome- and Community-Level Interaction Insights into Carbon Utilization and Element Cycling Functions of Hydrothermarchaeota in Hydrothermal Sediment.</title>
        <authorList>
            <person name="Zhou Z."/>
            <person name="Liu Y."/>
            <person name="Xu W."/>
            <person name="Pan J."/>
            <person name="Luo Z.H."/>
            <person name="Li M."/>
        </authorList>
    </citation>
    <scope>NUCLEOTIDE SEQUENCE [LARGE SCALE GENOMIC DNA]</scope>
    <source>
        <strain evidence="1">SpSt-508</strain>
    </source>
</reference>
<evidence type="ECO:0000313" key="1">
    <source>
        <dbReference type="EMBL" id="HGT37665.1"/>
    </source>
</evidence>
<dbReference type="SUPFAM" id="SSF143100">
    <property type="entry name" value="TTHA1013/TTHA0281-like"/>
    <property type="match status" value="1"/>
</dbReference>
<dbReference type="AlphaFoldDB" id="A0A7C4QMJ3"/>
<dbReference type="InterPro" id="IPR035069">
    <property type="entry name" value="TTHA1013/TTHA0281-like"/>
</dbReference>
<organism evidence="1">
    <name type="scientific">Schlesneria paludicola</name>
    <dbReference type="NCBI Taxonomy" id="360056"/>
    <lineage>
        <taxon>Bacteria</taxon>
        <taxon>Pseudomonadati</taxon>
        <taxon>Planctomycetota</taxon>
        <taxon>Planctomycetia</taxon>
        <taxon>Planctomycetales</taxon>
        <taxon>Planctomycetaceae</taxon>
        <taxon>Schlesneria</taxon>
    </lineage>
</organism>